<reference evidence="3" key="2">
    <citation type="submission" date="2000-03" db="EMBL/GenBank/DDBJ databases">
        <authorList>
            <person name="Lin X."/>
            <person name="Kaul S."/>
            <person name="Shea T.P."/>
            <person name="Fujii C.Y."/>
            <person name="Shen M."/>
            <person name="VanAken S.E."/>
            <person name="Barnstead M.E."/>
            <person name="Mason T.M."/>
            <person name="Bowman C.L."/>
            <person name="Ronning C.M."/>
            <person name="Benito M.-I."/>
            <person name="Carrera A.J."/>
            <person name="Creasy T.H."/>
            <person name="Buell C.R."/>
            <person name="Town C.D."/>
            <person name="Nierman W.C."/>
            <person name="Fraser C.M."/>
            <person name="Venter J.C."/>
        </authorList>
    </citation>
    <scope>NUCLEOTIDE SEQUENCE</scope>
</reference>
<dbReference type="TAIR" id="AT2G31590"/>
<feature type="region of interest" description="Disordered" evidence="1">
    <location>
        <begin position="134"/>
        <end position="157"/>
    </location>
</feature>
<evidence type="ECO:0000313" key="2">
    <source>
        <dbReference type="Araport" id="AT2G31590"/>
    </source>
</evidence>
<feature type="region of interest" description="Disordered" evidence="1">
    <location>
        <begin position="219"/>
        <end position="240"/>
    </location>
</feature>
<reference evidence="4 5" key="1">
    <citation type="journal article" date="1999" name="Nature">
        <title>Sequence and analysis of chromosome 2 of the plant Arabidopsis thaliana.</title>
        <authorList>
            <person name="Lin X."/>
            <person name="Kaul S."/>
            <person name="Rounsley S."/>
            <person name="Shea T.P."/>
            <person name="Benito M.I."/>
            <person name="Town C.D."/>
            <person name="Fujii C.Y."/>
            <person name="Mason T."/>
            <person name="Bowman C.L."/>
            <person name="Barnstead M."/>
            <person name="Feldblyum T.V."/>
            <person name="Buell C.R."/>
            <person name="Ketchum K.A."/>
            <person name="Lee J."/>
            <person name="Ronning C.M."/>
            <person name="Koo H.L."/>
            <person name="Moffat K.S."/>
            <person name="Cronin L.A."/>
            <person name="Shen M."/>
            <person name="Pai G."/>
            <person name="Van Aken S."/>
            <person name="Umayam L."/>
            <person name="Tallon L.J."/>
            <person name="Gill J.E."/>
            <person name="Adams M.D."/>
            <person name="Carrera A.J."/>
            <person name="Creasy T.H."/>
            <person name="Goodman H.M."/>
            <person name="Somerville C.R."/>
            <person name="Copenhaver G.P."/>
            <person name="Preuss D."/>
            <person name="Nierman W.C."/>
            <person name="White O."/>
            <person name="Eisen J.A."/>
            <person name="Salzberg S.L."/>
            <person name="Fraser C.M."/>
            <person name="Venter J.C."/>
        </authorList>
    </citation>
    <scope>NUCLEOTIDE SEQUENCE [LARGE SCALE GENOMIC DNA]</scope>
    <source>
        <strain evidence="5">cv. Columbia</strain>
    </source>
</reference>
<reference evidence="4" key="4">
    <citation type="submission" date="2011-02" db="EMBL/GenBank/DDBJ databases">
        <authorList>
            <consortium name="TAIR"/>
            <person name="Swarbreck D."/>
            <person name="Lamesch P."/>
            <person name="Wilks C."/>
            <person name="Huala E."/>
        </authorList>
    </citation>
    <scope>NUCLEOTIDE SEQUENCE</scope>
</reference>
<dbReference type="PIR" id="F84722">
    <property type="entry name" value="F84722"/>
</dbReference>
<gene>
    <name evidence="2 4" type="ordered locus">At2g31590</name>
    <name evidence="4" type="ORF">T9H9.11</name>
    <name evidence="4" type="ORF">T9H9_11</name>
</gene>
<evidence type="ECO:0000313" key="4">
    <source>
        <dbReference type="EMBL" id="AEC08564.1"/>
    </source>
</evidence>
<dbReference type="EMBL" id="CP002685">
    <property type="protein sequence ID" value="AEC08564.1"/>
    <property type="molecule type" value="Genomic_DNA"/>
</dbReference>
<dbReference type="GeneID" id="817717"/>
<dbReference type="Araport" id="AT2G31590"/>
<dbReference type="KEGG" id="ath:AT2G31590"/>
<dbReference type="ExpressionAtlas" id="Q9SIP9">
    <property type="expression patterns" value="baseline and differential"/>
</dbReference>
<evidence type="ECO:0000313" key="3">
    <source>
        <dbReference type="EMBL" id="AAD24837.1"/>
    </source>
</evidence>
<reference evidence="4" key="5">
    <citation type="submission" date="2016-05" db="EMBL/GenBank/DDBJ databases">
        <authorList>
            <person name="Krishnakumar V."/>
            <person name="Cheng C.-Y."/>
            <person name="Chan A.P."/>
            <person name="Schobel S."/>
            <person name="Kim M."/>
            <person name="Ferlanti E.S."/>
            <person name="Belyaeva I."/>
            <person name="Rosen B.D."/>
            <person name="Micklem G."/>
            <person name="Miller J.R."/>
            <person name="Vaughn M."/>
            <person name="Town C.D."/>
        </authorList>
    </citation>
    <scope>NUCLEOTIDE SEQUENCE</scope>
</reference>
<dbReference type="Proteomes" id="UP000006548">
    <property type="component" value="Chromosome 2"/>
</dbReference>
<keyword evidence="5" id="KW-1185">Reference proteome</keyword>
<name>Q9SIP9_ARATH</name>
<reference evidence="5" key="6">
    <citation type="journal article" date="2017" name="Plant J.">
        <title>Araport11: a complete reannotation of the Arabidopsis thaliana reference genome.</title>
        <authorList>
            <person name="Cheng C.Y."/>
            <person name="Krishnakumar V."/>
            <person name="Chan A.P."/>
            <person name="Thibaud-Nissen F."/>
            <person name="Schobel S."/>
            <person name="Town C.D."/>
        </authorList>
    </citation>
    <scope>GENOME REANNOTATION</scope>
    <source>
        <strain evidence="5">cv. Columbia</strain>
    </source>
</reference>
<dbReference type="PaxDb" id="3702-AT2G31590.1"/>
<dbReference type="SMR" id="Q9SIP9"/>
<sequence length="240" mass="26304">MGDSGNDALQLTNCIFEIMGGQNLAYFDFWLSDVIRLAAATPYFSSSRTAAFQPYTHPTTQSGIGRLQSSVAAPTPGVRRVYETGESSRRVEDRDSNNNLHLGDSSKRKNMIILQREKDSEQNKQQETYLNMGGILKPPKKTVSRRGSSDGDFSGEGVPAVVSGEGVPAVVSGEGVPAVIFPVREFWRWFPAREFRRWFPAREFRRWFPAVIFRRVSSSGGGKGSGGGGGGGSGLGWWCE</sequence>
<dbReference type="GlyGen" id="Q9SIP9">
    <property type="glycosylation" value="1 site"/>
</dbReference>
<accession>Q9SIP9</accession>
<feature type="compositionally biased region" description="Basic and acidic residues" evidence="1">
    <location>
        <begin position="83"/>
        <end position="96"/>
    </location>
</feature>
<organism evidence="3">
    <name type="scientific">Arabidopsis thaliana</name>
    <name type="common">Mouse-ear cress</name>
    <dbReference type="NCBI Taxonomy" id="3702"/>
    <lineage>
        <taxon>Eukaryota</taxon>
        <taxon>Viridiplantae</taxon>
        <taxon>Streptophyta</taxon>
        <taxon>Embryophyta</taxon>
        <taxon>Tracheophyta</taxon>
        <taxon>Spermatophyta</taxon>
        <taxon>Magnoliopsida</taxon>
        <taxon>eudicotyledons</taxon>
        <taxon>Gunneridae</taxon>
        <taxon>Pentapetalae</taxon>
        <taxon>rosids</taxon>
        <taxon>malvids</taxon>
        <taxon>Brassicales</taxon>
        <taxon>Brassicaceae</taxon>
        <taxon>Camelineae</taxon>
        <taxon>Arabidopsis</taxon>
    </lineage>
</organism>
<proteinExistence type="predicted"/>
<evidence type="ECO:0000313" key="5">
    <source>
        <dbReference type="Proteomes" id="UP000006548"/>
    </source>
</evidence>
<dbReference type="HOGENOM" id="CLU_1157808_0_0_1"/>
<protein>
    <submittedName>
        <fullName evidence="3">Uncharacterized protein At2g31590</fullName>
    </submittedName>
</protein>
<dbReference type="AlphaFoldDB" id="Q9SIP9"/>
<reference evidence="3" key="3">
    <citation type="submission" date="2002-02" db="EMBL/GenBank/DDBJ databases">
        <authorList>
            <person name="Town C.D."/>
            <person name="Kaul S."/>
        </authorList>
    </citation>
    <scope>NUCLEOTIDE SEQUENCE</scope>
</reference>
<evidence type="ECO:0000256" key="1">
    <source>
        <dbReference type="SAM" id="MobiDB-lite"/>
    </source>
</evidence>
<dbReference type="EMBL" id="AC007071">
    <property type="protein sequence ID" value="AAD24837.1"/>
    <property type="molecule type" value="Genomic_DNA"/>
</dbReference>
<feature type="region of interest" description="Disordered" evidence="1">
    <location>
        <begin position="83"/>
        <end position="104"/>
    </location>
</feature>